<comment type="similarity">
    <text evidence="1">Belongs to the short-chain dehydrogenases/reductases (SDR) family.</text>
</comment>
<name>A0ABT8SFI6_9BURK</name>
<dbReference type="SUPFAM" id="SSF51735">
    <property type="entry name" value="NAD(P)-binding Rossmann-fold domains"/>
    <property type="match status" value="1"/>
</dbReference>
<dbReference type="PANTHER" id="PTHR42760">
    <property type="entry name" value="SHORT-CHAIN DEHYDROGENASES/REDUCTASES FAMILY MEMBER"/>
    <property type="match status" value="1"/>
</dbReference>
<dbReference type="CDD" id="cd05233">
    <property type="entry name" value="SDR_c"/>
    <property type="match status" value="1"/>
</dbReference>
<dbReference type="Gene3D" id="3.40.50.720">
    <property type="entry name" value="NAD(P)-binding Rossmann-like Domain"/>
    <property type="match status" value="1"/>
</dbReference>
<dbReference type="InterPro" id="IPR002347">
    <property type="entry name" value="SDR_fam"/>
</dbReference>
<organism evidence="3 4">
    <name type="scientific">Variovorax ginsengisoli</name>
    <dbReference type="NCBI Taxonomy" id="363844"/>
    <lineage>
        <taxon>Bacteria</taxon>
        <taxon>Pseudomonadati</taxon>
        <taxon>Pseudomonadota</taxon>
        <taxon>Betaproteobacteria</taxon>
        <taxon>Burkholderiales</taxon>
        <taxon>Comamonadaceae</taxon>
        <taxon>Variovorax</taxon>
    </lineage>
</organism>
<dbReference type="PANTHER" id="PTHR42760:SF115">
    <property type="entry name" value="3-OXOACYL-[ACYL-CARRIER-PROTEIN] REDUCTASE FABG"/>
    <property type="match status" value="1"/>
</dbReference>
<sequence>MNIALQLAGQTALVTGGASGIGLACAQQLRESGAHVVVADLNFDLAQKVAASLNGEALAIDVGDETSVQAAAQAMRERHGALHILVNSAGVLQRTLPPEKLSLKEWDFVSRIDLRGTYLCCALFGADMAARGRGAIVNIASVAGMTSGPLHSYGPAKAGVISLTENLAAEWGPRRVRVNCISPGFTETPALDKGFSTATLSQDDLERSSALGRLVKADEIAKTAVFLSSDWASAITGVNLPVDAGFLVATPWAAYGGLRKSSPTAHQN</sequence>
<keyword evidence="2 3" id="KW-0560">Oxidoreductase</keyword>
<dbReference type="EMBL" id="JAUKVY010000045">
    <property type="protein sequence ID" value="MDO1537657.1"/>
    <property type="molecule type" value="Genomic_DNA"/>
</dbReference>
<keyword evidence="3" id="KW-0808">Transferase</keyword>
<dbReference type="PRINTS" id="PR00080">
    <property type="entry name" value="SDRFAMILY"/>
</dbReference>
<keyword evidence="4" id="KW-1185">Reference proteome</keyword>
<evidence type="ECO:0000313" key="3">
    <source>
        <dbReference type="EMBL" id="MDO1537657.1"/>
    </source>
</evidence>
<dbReference type="PRINTS" id="PR00081">
    <property type="entry name" value="GDHRDH"/>
</dbReference>
<evidence type="ECO:0000256" key="2">
    <source>
        <dbReference type="ARBA" id="ARBA00023002"/>
    </source>
</evidence>
<proteinExistence type="inferred from homology"/>
<gene>
    <name evidence="3" type="ORF">Q2T77_36000</name>
</gene>
<dbReference type="Proteomes" id="UP001169027">
    <property type="component" value="Unassembled WGS sequence"/>
</dbReference>
<dbReference type="GO" id="GO:0016740">
    <property type="term" value="F:transferase activity"/>
    <property type="evidence" value="ECO:0007669"/>
    <property type="project" value="UniProtKB-KW"/>
</dbReference>
<accession>A0ABT8SFI6</accession>
<dbReference type="InterPro" id="IPR036291">
    <property type="entry name" value="NAD(P)-bd_dom_sf"/>
</dbReference>
<evidence type="ECO:0000256" key="1">
    <source>
        <dbReference type="ARBA" id="ARBA00006484"/>
    </source>
</evidence>
<dbReference type="RefSeq" id="WP_301816096.1">
    <property type="nucleotide sequence ID" value="NZ_JAUJZH010000045.1"/>
</dbReference>
<dbReference type="Pfam" id="PF13561">
    <property type="entry name" value="adh_short_C2"/>
    <property type="match status" value="1"/>
</dbReference>
<evidence type="ECO:0000313" key="4">
    <source>
        <dbReference type="Proteomes" id="UP001169027"/>
    </source>
</evidence>
<dbReference type="EC" id="1.1.-.-" evidence="3"/>
<reference evidence="3" key="1">
    <citation type="submission" date="2023-06" db="EMBL/GenBank/DDBJ databases">
        <authorList>
            <person name="Jiang Y."/>
            <person name="Liu Q."/>
        </authorList>
    </citation>
    <scope>NUCLEOTIDE SEQUENCE</scope>
    <source>
        <strain evidence="3">CGMCC 1.12090</strain>
    </source>
</reference>
<dbReference type="GO" id="GO:0016491">
    <property type="term" value="F:oxidoreductase activity"/>
    <property type="evidence" value="ECO:0007669"/>
    <property type="project" value="UniProtKB-KW"/>
</dbReference>
<comment type="caution">
    <text evidence="3">The sequence shown here is derived from an EMBL/GenBank/DDBJ whole genome shotgun (WGS) entry which is preliminary data.</text>
</comment>
<protein>
    <submittedName>
        <fullName evidence="3">SDR family oxidoreductase</fullName>
        <ecNumber evidence="3">1.1.-.-</ecNumber>
    </submittedName>
</protein>